<name>A0A0B7ADI8_9EUPU</name>
<dbReference type="AlphaFoldDB" id="A0A0B7ADI8"/>
<protein>
    <submittedName>
        <fullName evidence="1">Uncharacterized protein</fullName>
    </submittedName>
</protein>
<proteinExistence type="predicted"/>
<evidence type="ECO:0000313" key="1">
    <source>
        <dbReference type="EMBL" id="CEK78828.1"/>
    </source>
</evidence>
<dbReference type="EMBL" id="HACG01031963">
    <property type="protein sequence ID" value="CEK78828.1"/>
    <property type="molecule type" value="Transcribed_RNA"/>
</dbReference>
<reference evidence="1" key="1">
    <citation type="submission" date="2014-12" db="EMBL/GenBank/DDBJ databases">
        <title>Insight into the proteome of Arion vulgaris.</title>
        <authorList>
            <person name="Aradska J."/>
            <person name="Bulat T."/>
            <person name="Smidak R."/>
            <person name="Sarate P."/>
            <person name="Gangsoo J."/>
            <person name="Sialana F."/>
            <person name="Bilban M."/>
            <person name="Lubec G."/>
        </authorList>
    </citation>
    <scope>NUCLEOTIDE SEQUENCE</scope>
    <source>
        <tissue evidence="1">Skin</tissue>
    </source>
</reference>
<accession>A0A0B7ADI8</accession>
<gene>
    <name evidence="1" type="primary">ORF112095</name>
</gene>
<sequence length="102" mass="12309">MFKIKEWPILQMRMRKLKYFRHIERHKRLGKNHYRRRHPNKEEEMIGMSMVATEAGHLDYEIEILMLRCKTGSEKRKRYIYTKLNIGNSAIFTGIQGCGEHT</sequence>
<organism evidence="1">
    <name type="scientific">Arion vulgaris</name>
    <dbReference type="NCBI Taxonomy" id="1028688"/>
    <lineage>
        <taxon>Eukaryota</taxon>
        <taxon>Metazoa</taxon>
        <taxon>Spiralia</taxon>
        <taxon>Lophotrochozoa</taxon>
        <taxon>Mollusca</taxon>
        <taxon>Gastropoda</taxon>
        <taxon>Heterobranchia</taxon>
        <taxon>Euthyneura</taxon>
        <taxon>Panpulmonata</taxon>
        <taxon>Eupulmonata</taxon>
        <taxon>Stylommatophora</taxon>
        <taxon>Helicina</taxon>
        <taxon>Arionoidea</taxon>
        <taxon>Arionidae</taxon>
        <taxon>Arion</taxon>
    </lineage>
</organism>